<evidence type="ECO:0000313" key="9">
    <source>
        <dbReference type="EMBL" id="RKQ90599.1"/>
    </source>
</evidence>
<reference evidence="9 10" key="1">
    <citation type="submission" date="2018-10" db="EMBL/GenBank/DDBJ databases">
        <title>Genomic Encyclopedia of Archaeal and Bacterial Type Strains, Phase II (KMG-II): from individual species to whole genera.</title>
        <authorList>
            <person name="Goeker M."/>
        </authorList>
    </citation>
    <scope>NUCLEOTIDE SEQUENCE [LARGE SCALE GENOMIC DNA]</scope>
    <source>
        <strain evidence="9 10">DSM 14954</strain>
    </source>
</reference>
<proteinExistence type="inferred from homology"/>
<feature type="transmembrane region" description="Helical" evidence="8">
    <location>
        <begin position="248"/>
        <end position="270"/>
    </location>
</feature>
<name>A0A660L7W5_9ACTN</name>
<evidence type="ECO:0000256" key="3">
    <source>
        <dbReference type="ARBA" id="ARBA00022448"/>
    </source>
</evidence>
<dbReference type="InterPro" id="IPR045863">
    <property type="entry name" value="CorA_TM1_TM2"/>
</dbReference>
<dbReference type="InterPro" id="IPR045861">
    <property type="entry name" value="CorA_cytoplasmic_dom"/>
</dbReference>
<evidence type="ECO:0000256" key="6">
    <source>
        <dbReference type="ARBA" id="ARBA00022989"/>
    </source>
</evidence>
<comment type="subcellular location">
    <subcellularLocation>
        <location evidence="1">Cell membrane</location>
        <topology evidence="1">Multi-pass membrane protein</topology>
    </subcellularLocation>
</comment>
<dbReference type="GO" id="GO:0005886">
    <property type="term" value="C:plasma membrane"/>
    <property type="evidence" value="ECO:0007669"/>
    <property type="project" value="UniProtKB-SubCell"/>
</dbReference>
<dbReference type="CDD" id="cd12822">
    <property type="entry name" value="TmCorA-like"/>
    <property type="match status" value="1"/>
</dbReference>
<dbReference type="Gene3D" id="1.20.58.340">
    <property type="entry name" value="Magnesium transport protein CorA, transmembrane region"/>
    <property type="match status" value="2"/>
</dbReference>
<dbReference type="Pfam" id="PF01544">
    <property type="entry name" value="CorA"/>
    <property type="match status" value="1"/>
</dbReference>
<gene>
    <name evidence="9" type="ORF">C8N24_0411</name>
</gene>
<keyword evidence="5 8" id="KW-0812">Transmembrane</keyword>
<comment type="caution">
    <text evidence="9">The sequence shown here is derived from an EMBL/GenBank/DDBJ whole genome shotgun (WGS) entry which is preliminary data.</text>
</comment>
<keyword evidence="4" id="KW-1003">Cell membrane</keyword>
<dbReference type="SUPFAM" id="SSF144083">
    <property type="entry name" value="Magnesium transport protein CorA, transmembrane region"/>
    <property type="match status" value="1"/>
</dbReference>
<dbReference type="GO" id="GO:0015095">
    <property type="term" value="F:magnesium ion transmembrane transporter activity"/>
    <property type="evidence" value="ECO:0007669"/>
    <property type="project" value="TreeGrafter"/>
</dbReference>
<evidence type="ECO:0000256" key="7">
    <source>
        <dbReference type="ARBA" id="ARBA00023136"/>
    </source>
</evidence>
<dbReference type="AlphaFoldDB" id="A0A660L7W5"/>
<evidence type="ECO:0000256" key="1">
    <source>
        <dbReference type="ARBA" id="ARBA00004651"/>
    </source>
</evidence>
<keyword evidence="7 8" id="KW-0472">Membrane</keyword>
<protein>
    <submittedName>
        <fullName evidence="9">Magnesium transporter</fullName>
    </submittedName>
</protein>
<dbReference type="InterPro" id="IPR002523">
    <property type="entry name" value="MgTranspt_CorA/ZnTranspt_ZntB"/>
</dbReference>
<keyword evidence="6 8" id="KW-1133">Transmembrane helix</keyword>
<comment type="similarity">
    <text evidence="2">Belongs to the CorA metal ion transporter (MIT) (TC 1.A.35) family.</text>
</comment>
<evidence type="ECO:0000256" key="5">
    <source>
        <dbReference type="ARBA" id="ARBA00022692"/>
    </source>
</evidence>
<keyword evidence="3" id="KW-0813">Transport</keyword>
<evidence type="ECO:0000256" key="2">
    <source>
        <dbReference type="ARBA" id="ARBA00009765"/>
    </source>
</evidence>
<accession>A0A660L7W5</accession>
<dbReference type="GO" id="GO:0015087">
    <property type="term" value="F:cobalt ion transmembrane transporter activity"/>
    <property type="evidence" value="ECO:0007669"/>
    <property type="project" value="TreeGrafter"/>
</dbReference>
<dbReference type="PANTHER" id="PTHR46494">
    <property type="entry name" value="CORA FAMILY METAL ION TRANSPORTER (EUROFUNG)"/>
    <property type="match status" value="1"/>
</dbReference>
<keyword evidence="10" id="KW-1185">Reference proteome</keyword>
<dbReference type="OrthoDB" id="9803416at2"/>
<organism evidence="9 10">
    <name type="scientific">Solirubrobacter pauli</name>
    <dbReference type="NCBI Taxonomy" id="166793"/>
    <lineage>
        <taxon>Bacteria</taxon>
        <taxon>Bacillati</taxon>
        <taxon>Actinomycetota</taxon>
        <taxon>Thermoleophilia</taxon>
        <taxon>Solirubrobacterales</taxon>
        <taxon>Solirubrobacteraceae</taxon>
        <taxon>Solirubrobacter</taxon>
    </lineage>
</organism>
<dbReference type="SUPFAM" id="SSF143865">
    <property type="entry name" value="CorA soluble domain-like"/>
    <property type="match status" value="1"/>
</dbReference>
<dbReference type="EMBL" id="RBIL01000001">
    <property type="protein sequence ID" value="RKQ90599.1"/>
    <property type="molecule type" value="Genomic_DNA"/>
</dbReference>
<sequence length="309" mass="35418">MHVLTSVDEPLIARLREEDHFFWIDLVQPDRAAVERLAKALELHPVALEDTIEFGQRPKIDPYDEQLLLVYFTARVPASPLEVHIYIAGGFMATVRQEACQALDDLHDELAAAPIHDEEALVYRVLDGLTDAFYPVINALEDEIDELERQVLVRPRREHLERTYRLKQDVRELHRLTAAQRDMFQNAHVSILGLQGFAKGTRPYLRDIGDHLVQITSEFGRQVEDLMSLTQTYFNANADRLNAVASRLTVGGTIFVLWTVVTGFFGQNFGFLVDHIESREKFLVFGVGALVIPTVILLTLFWVKRHDWF</sequence>
<dbReference type="Proteomes" id="UP000278962">
    <property type="component" value="Unassembled WGS sequence"/>
</dbReference>
<dbReference type="GO" id="GO:0000287">
    <property type="term" value="F:magnesium ion binding"/>
    <property type="evidence" value="ECO:0007669"/>
    <property type="project" value="TreeGrafter"/>
</dbReference>
<dbReference type="Gene3D" id="3.30.460.20">
    <property type="entry name" value="CorA soluble domain-like"/>
    <property type="match status" value="1"/>
</dbReference>
<dbReference type="RefSeq" id="WP_121247479.1">
    <property type="nucleotide sequence ID" value="NZ_RBIL01000001.1"/>
</dbReference>
<dbReference type="PANTHER" id="PTHR46494:SF1">
    <property type="entry name" value="CORA FAMILY METAL ION TRANSPORTER (EUROFUNG)"/>
    <property type="match status" value="1"/>
</dbReference>
<feature type="transmembrane region" description="Helical" evidence="8">
    <location>
        <begin position="282"/>
        <end position="303"/>
    </location>
</feature>
<evidence type="ECO:0000256" key="4">
    <source>
        <dbReference type="ARBA" id="ARBA00022475"/>
    </source>
</evidence>
<evidence type="ECO:0000313" key="10">
    <source>
        <dbReference type="Proteomes" id="UP000278962"/>
    </source>
</evidence>
<dbReference type="GO" id="GO:0050897">
    <property type="term" value="F:cobalt ion binding"/>
    <property type="evidence" value="ECO:0007669"/>
    <property type="project" value="TreeGrafter"/>
</dbReference>
<evidence type="ECO:0000256" key="8">
    <source>
        <dbReference type="SAM" id="Phobius"/>
    </source>
</evidence>